<dbReference type="RefSeq" id="WP_138949178.1">
    <property type="nucleotide sequence ID" value="NZ_CP040749.1"/>
</dbReference>
<proteinExistence type="predicted"/>
<keyword evidence="1" id="KW-0472">Membrane</keyword>
<dbReference type="EMBL" id="CP040749">
    <property type="protein sequence ID" value="QCX38280.1"/>
    <property type="molecule type" value="Genomic_DNA"/>
</dbReference>
<keyword evidence="3" id="KW-1185">Reference proteome</keyword>
<organism evidence="2 3">
    <name type="scientific">Aureibaculum algae</name>
    <dbReference type="NCBI Taxonomy" id="2584122"/>
    <lineage>
        <taxon>Bacteria</taxon>
        <taxon>Pseudomonadati</taxon>
        <taxon>Bacteroidota</taxon>
        <taxon>Flavobacteriia</taxon>
        <taxon>Flavobacteriales</taxon>
        <taxon>Flavobacteriaceae</taxon>
        <taxon>Aureibaculum</taxon>
    </lineage>
</organism>
<dbReference type="Gene3D" id="2.60.40.10">
    <property type="entry name" value="Immunoglobulins"/>
    <property type="match status" value="1"/>
</dbReference>
<dbReference type="InterPro" id="IPR013783">
    <property type="entry name" value="Ig-like_fold"/>
</dbReference>
<reference evidence="2 3" key="1">
    <citation type="submission" date="2019-05" db="EMBL/GenBank/DDBJ databases">
        <title>Algicella ahnfeltiae gen. nov., sp. nov., a novel marine bacterium of the family Flavobacteriaceae isolated from a red alga.</title>
        <authorList>
            <person name="Nedashkovskaya O.I."/>
            <person name="Kukhlevskiy A.D."/>
            <person name="Kim S.-G."/>
            <person name="Zhukova N.V."/>
            <person name="Mikhailov V.V."/>
        </authorList>
    </citation>
    <scope>NUCLEOTIDE SEQUENCE [LARGE SCALE GENOMIC DNA]</scope>
    <source>
        <strain evidence="2 3">10Alg115</strain>
    </source>
</reference>
<evidence type="ECO:0000256" key="1">
    <source>
        <dbReference type="SAM" id="Phobius"/>
    </source>
</evidence>
<dbReference type="AlphaFoldDB" id="A0A5B7TPW3"/>
<keyword evidence="1" id="KW-1133">Transmembrane helix</keyword>
<dbReference type="OrthoDB" id="1150003at2"/>
<sequence length="294" mass="31714">MNLKIKINKYLYLFIGLIGLGTIIACQPDDFGSGNGLGDSSVDASFSITPVDGEINRYILESQTSGVIASKWDVGDGVFDGKMNQKVFFPDMGTYTISHIAIGKGGLTNTTSQELVVLQNDPVAGNIVEGGKFIDTDDHDKWTIHTISDSGAEWKLNEGSATIFSTSAWAQQGIYQAIEVEKDKRYSIDMLVSAEGGFINTWFEVYAGTTEPVPGVEYKDNKIMGLSTWDGCATSAFSGKLSSVGCVKNSNSDAIDNTVSFNESGTIYLYIRSGGEVFDAAGITIRNFEMRGSE</sequence>
<evidence type="ECO:0008006" key="4">
    <source>
        <dbReference type="Google" id="ProtNLM"/>
    </source>
</evidence>
<dbReference type="InterPro" id="IPR035986">
    <property type="entry name" value="PKD_dom_sf"/>
</dbReference>
<dbReference type="SUPFAM" id="SSF49299">
    <property type="entry name" value="PKD domain"/>
    <property type="match status" value="1"/>
</dbReference>
<dbReference type="PROSITE" id="PS51257">
    <property type="entry name" value="PROKAR_LIPOPROTEIN"/>
    <property type="match status" value="1"/>
</dbReference>
<gene>
    <name evidence="2" type="ORF">FF125_07485</name>
</gene>
<protein>
    <recommendedName>
        <fullName evidence="4">PKD domain-containing protein</fullName>
    </recommendedName>
</protein>
<accession>A0A5B7TPW3</accession>
<keyword evidence="1" id="KW-0812">Transmembrane</keyword>
<evidence type="ECO:0000313" key="3">
    <source>
        <dbReference type="Proteomes" id="UP000306229"/>
    </source>
</evidence>
<name>A0A5B7TPW3_9FLAO</name>
<evidence type="ECO:0000313" key="2">
    <source>
        <dbReference type="EMBL" id="QCX38280.1"/>
    </source>
</evidence>
<feature type="transmembrane region" description="Helical" evidence="1">
    <location>
        <begin position="7"/>
        <end position="25"/>
    </location>
</feature>
<dbReference type="KEGG" id="fbe:FF125_07485"/>
<dbReference type="Proteomes" id="UP000306229">
    <property type="component" value="Chromosome"/>
</dbReference>